<comment type="caution">
    <text evidence="2">The sequence shown here is derived from an EMBL/GenBank/DDBJ whole genome shotgun (WGS) entry which is preliminary data.</text>
</comment>
<proteinExistence type="predicted"/>
<dbReference type="PANTHER" id="PTHR31569">
    <property type="entry name" value="SWIM-TYPE DOMAIN-CONTAINING PROTEIN"/>
    <property type="match status" value="1"/>
</dbReference>
<evidence type="ECO:0000313" key="3">
    <source>
        <dbReference type="Proteomes" id="UP000238274"/>
    </source>
</evidence>
<evidence type="ECO:0000313" key="2">
    <source>
        <dbReference type="EMBL" id="POW18550.1"/>
    </source>
</evidence>
<dbReference type="EMBL" id="PKSM01000063">
    <property type="protein sequence ID" value="POW18550.1"/>
    <property type="molecule type" value="Genomic_DNA"/>
</dbReference>
<protein>
    <recommendedName>
        <fullName evidence="1">MULE transposase domain-containing protein</fullName>
    </recommendedName>
</protein>
<dbReference type="InterPro" id="IPR018289">
    <property type="entry name" value="MULE_transposase_dom"/>
</dbReference>
<organism evidence="2 3">
    <name type="scientific">Puccinia striiformis</name>
    <dbReference type="NCBI Taxonomy" id="27350"/>
    <lineage>
        <taxon>Eukaryota</taxon>
        <taxon>Fungi</taxon>
        <taxon>Dikarya</taxon>
        <taxon>Basidiomycota</taxon>
        <taxon>Pucciniomycotina</taxon>
        <taxon>Pucciniomycetes</taxon>
        <taxon>Pucciniales</taxon>
        <taxon>Pucciniaceae</taxon>
        <taxon>Puccinia</taxon>
    </lineage>
</organism>
<reference evidence="2 3" key="1">
    <citation type="submission" date="2017-12" db="EMBL/GenBank/DDBJ databases">
        <title>Gene loss provides genomic basis for host adaptation in cereal stripe rust fungi.</title>
        <authorList>
            <person name="Xia C."/>
        </authorList>
    </citation>
    <scope>NUCLEOTIDE SEQUENCE [LARGE SCALE GENOMIC DNA]</scope>
    <source>
        <strain evidence="2 3">93TX-2</strain>
    </source>
</reference>
<reference evidence="3" key="3">
    <citation type="journal article" date="2018" name="Mol. Plant Microbe Interact.">
        <title>Genome sequence resources for the wheat stripe rust pathogen (Puccinia striiformis f. sp. tritici) and the barley stripe rust pathogen (Puccinia striiformis f. sp. hordei).</title>
        <authorList>
            <person name="Xia C."/>
            <person name="Wang M."/>
            <person name="Yin C."/>
            <person name="Cornejo O.E."/>
            <person name="Hulbert S.H."/>
            <person name="Chen X."/>
        </authorList>
    </citation>
    <scope>NUCLEOTIDE SEQUENCE [LARGE SCALE GENOMIC DNA]</scope>
    <source>
        <strain evidence="3">93TX-2</strain>
    </source>
</reference>
<sequence length="149" mass="17322">MVDLLKYKFPLLHIAGVNSTNKTFTIALCFASWEKEDDLTWVLEQLCSTIHPQTPSVILTNEEKALMNTIEQIFPTARNLLCQWHIGKNLKTHCKPILRDSYNSFQESWNYLLASTSSKSHQKNYAQLVLKCTPEIMDYLNINWFPLKD</sequence>
<dbReference type="InterPro" id="IPR052579">
    <property type="entry name" value="Zinc_finger_SWIM"/>
</dbReference>
<dbReference type="VEuPathDB" id="FungiDB:PSTT_08425"/>
<dbReference type="AlphaFoldDB" id="A0A2S4W9W8"/>
<dbReference type="Pfam" id="PF10551">
    <property type="entry name" value="MULE"/>
    <property type="match status" value="1"/>
</dbReference>
<gene>
    <name evidence="2" type="ORF">PSHT_05674</name>
</gene>
<dbReference type="VEuPathDB" id="FungiDB:PSHT_05674"/>
<dbReference type="Proteomes" id="UP000238274">
    <property type="component" value="Unassembled WGS sequence"/>
</dbReference>
<evidence type="ECO:0000259" key="1">
    <source>
        <dbReference type="Pfam" id="PF10551"/>
    </source>
</evidence>
<dbReference type="PANTHER" id="PTHR31569:SF4">
    <property type="entry name" value="SWIM-TYPE DOMAIN-CONTAINING PROTEIN"/>
    <property type="match status" value="1"/>
</dbReference>
<reference evidence="3" key="2">
    <citation type="journal article" date="2018" name="BMC Genomics">
        <title>Genomic insights into host adaptation between the wheat stripe rust pathogen (Puccinia striiformis f. sp. tritici) and the barley stripe rust pathogen (Puccinia striiformis f. sp. hordei).</title>
        <authorList>
            <person name="Xia C."/>
            <person name="Wang M."/>
            <person name="Yin C."/>
            <person name="Cornejo O.E."/>
            <person name="Hulbert S.H."/>
            <person name="Chen X."/>
        </authorList>
    </citation>
    <scope>NUCLEOTIDE SEQUENCE [LARGE SCALE GENOMIC DNA]</scope>
    <source>
        <strain evidence="3">93TX-2</strain>
    </source>
</reference>
<keyword evidence="3" id="KW-1185">Reference proteome</keyword>
<accession>A0A2S4W9W8</accession>
<name>A0A2S4W9W8_9BASI</name>
<feature type="domain" description="MULE transposase" evidence="1">
    <location>
        <begin position="6"/>
        <end position="89"/>
    </location>
</feature>
<dbReference type="OrthoDB" id="2507671at2759"/>